<protein>
    <submittedName>
        <fullName evidence="2">Metal-sulfur cluster assembly factor</fullName>
    </submittedName>
</protein>
<dbReference type="Gene3D" id="3.30.300.130">
    <property type="entry name" value="Fe-S cluster assembly (FSCA)"/>
    <property type="match status" value="1"/>
</dbReference>
<dbReference type="PANTHER" id="PTHR42831:SF1">
    <property type="entry name" value="FE-S PROTEIN MATURATION AUXILIARY FACTOR YITW"/>
    <property type="match status" value="1"/>
</dbReference>
<comment type="caution">
    <text evidence="2">The sequence shown here is derived from an EMBL/GenBank/DDBJ whole genome shotgun (WGS) entry which is preliminary data.</text>
</comment>
<organism evidence="2">
    <name type="scientific">Gracilinema caldarium</name>
    <dbReference type="NCBI Taxonomy" id="215591"/>
    <lineage>
        <taxon>Bacteria</taxon>
        <taxon>Pseudomonadati</taxon>
        <taxon>Spirochaetota</taxon>
        <taxon>Spirochaetia</taxon>
        <taxon>Spirochaetales</taxon>
        <taxon>Breznakiellaceae</taxon>
        <taxon>Gracilinema</taxon>
    </lineage>
</organism>
<dbReference type="AlphaFoldDB" id="A0A7C3HZR8"/>
<dbReference type="SUPFAM" id="SSF117916">
    <property type="entry name" value="Fe-S cluster assembly (FSCA) domain-like"/>
    <property type="match status" value="1"/>
</dbReference>
<proteinExistence type="predicted"/>
<dbReference type="InterPro" id="IPR052339">
    <property type="entry name" value="Fe-S_Maturation_MIP18"/>
</dbReference>
<gene>
    <name evidence="2" type="ORF">ENS59_01610</name>
</gene>
<reference evidence="2" key="1">
    <citation type="journal article" date="2020" name="mSystems">
        <title>Genome- and Community-Level Interaction Insights into Carbon Utilization and Element Cycling Functions of Hydrothermarchaeota in Hydrothermal Sediment.</title>
        <authorList>
            <person name="Zhou Z."/>
            <person name="Liu Y."/>
            <person name="Xu W."/>
            <person name="Pan J."/>
            <person name="Luo Z.H."/>
            <person name="Li M."/>
        </authorList>
    </citation>
    <scope>NUCLEOTIDE SEQUENCE [LARGE SCALE GENOMIC DNA]</scope>
    <source>
        <strain evidence="2">SpSt-503</strain>
    </source>
</reference>
<evidence type="ECO:0000259" key="1">
    <source>
        <dbReference type="Pfam" id="PF01883"/>
    </source>
</evidence>
<dbReference type="InterPro" id="IPR034904">
    <property type="entry name" value="FSCA_dom_sf"/>
</dbReference>
<dbReference type="EMBL" id="DSVL01000049">
    <property type="protein sequence ID" value="HFH28200.1"/>
    <property type="molecule type" value="Genomic_DNA"/>
</dbReference>
<dbReference type="Pfam" id="PF01883">
    <property type="entry name" value="FeS_assembly_P"/>
    <property type="match status" value="1"/>
</dbReference>
<dbReference type="PANTHER" id="PTHR42831">
    <property type="entry name" value="FE-S PROTEIN MATURATION AUXILIARY FACTOR YITW"/>
    <property type="match status" value="1"/>
</dbReference>
<name>A0A7C3HZR8_9SPIR</name>
<dbReference type="InterPro" id="IPR002744">
    <property type="entry name" value="MIP18-like"/>
</dbReference>
<feature type="domain" description="MIP18 family-like" evidence="1">
    <location>
        <begin position="7"/>
        <end position="69"/>
    </location>
</feature>
<evidence type="ECO:0000313" key="2">
    <source>
        <dbReference type="EMBL" id="HFH28200.1"/>
    </source>
</evidence>
<accession>A0A7C3HZR8</accession>
<sequence>MTTTYTEQELLDMLRTVEDPELGYNIVDLGLVYRAEQKGEWIEVDFTLTSPGCPIGEQLRTDIVLTLREKTGCNTIKANIVWNPMWTPDRASDEVRLDLGYPIW</sequence>